<sequence>MSSQIKPITVWGQGGPNPPKVVLILEELGLPYEVIPTPFSDVKKPEYLAINPNGRLPAIRDPNTDLTLWESGAILEYLIERYDTTHRLSFAPGTSEAYHAKQWLFFQTTGQGPYYGQLVVFKKYFPEHVPKAIERYAKEINRVTGVLDGHLARQKEEHAGSAGGDGPWLVGNKLSYADLAFIPWQTRVAMALEKEEFDADSYPNVKEWLGKMNSREAVKKAMEMPRH</sequence>
<dbReference type="SFLD" id="SFLDS00019">
    <property type="entry name" value="Glutathione_Transferase_(cytos"/>
    <property type="match status" value="1"/>
</dbReference>
<feature type="domain" description="GST C-terminal" evidence="4">
    <location>
        <begin position="93"/>
        <end position="227"/>
    </location>
</feature>
<dbReference type="CDD" id="cd03048">
    <property type="entry name" value="GST_N_Ure2p_like"/>
    <property type="match status" value="1"/>
</dbReference>
<name>A0A8H3IL98_9LECA</name>
<evidence type="ECO:0000256" key="1">
    <source>
        <dbReference type="ARBA" id="ARBA00007409"/>
    </source>
</evidence>
<dbReference type="PANTHER" id="PTHR44051:SF23">
    <property type="entry name" value="GLUTATHIONE S-TRANSFERASE-LIKE PROTEIN TPCF"/>
    <property type="match status" value="1"/>
</dbReference>
<dbReference type="InterPro" id="IPR004045">
    <property type="entry name" value="Glutathione_S-Trfase_N"/>
</dbReference>
<reference evidence="5" key="1">
    <citation type="submission" date="2021-03" db="EMBL/GenBank/DDBJ databases">
        <authorList>
            <person name="Tagirdzhanova G."/>
        </authorList>
    </citation>
    <scope>NUCLEOTIDE SEQUENCE</scope>
</reference>
<dbReference type="InterPro" id="IPR040079">
    <property type="entry name" value="Glutathione_S-Trfase"/>
</dbReference>
<dbReference type="PROSITE" id="PS50405">
    <property type="entry name" value="GST_CTER"/>
    <property type="match status" value="1"/>
</dbReference>
<dbReference type="SFLD" id="SFLDG00358">
    <property type="entry name" value="Main_(cytGST)"/>
    <property type="match status" value="1"/>
</dbReference>
<protein>
    <recommendedName>
        <fullName evidence="7">Glutathione S-transferase</fullName>
    </recommendedName>
</protein>
<dbReference type="SUPFAM" id="SSF47616">
    <property type="entry name" value="GST C-terminal domain-like"/>
    <property type="match status" value="1"/>
</dbReference>
<dbReference type="InterPro" id="IPR010987">
    <property type="entry name" value="Glutathione-S-Trfase_C-like"/>
</dbReference>
<organism evidence="5 6">
    <name type="scientific">Imshaugia aleurites</name>
    <dbReference type="NCBI Taxonomy" id="172621"/>
    <lineage>
        <taxon>Eukaryota</taxon>
        <taxon>Fungi</taxon>
        <taxon>Dikarya</taxon>
        <taxon>Ascomycota</taxon>
        <taxon>Pezizomycotina</taxon>
        <taxon>Lecanoromycetes</taxon>
        <taxon>OSLEUM clade</taxon>
        <taxon>Lecanoromycetidae</taxon>
        <taxon>Lecanorales</taxon>
        <taxon>Lecanorineae</taxon>
        <taxon>Parmeliaceae</taxon>
        <taxon>Imshaugia</taxon>
    </lineage>
</organism>
<comment type="caution">
    <text evidence="5">The sequence shown here is derived from an EMBL/GenBank/DDBJ whole genome shotgun (WGS) entry which is preliminary data.</text>
</comment>
<dbReference type="InterPro" id="IPR036282">
    <property type="entry name" value="Glutathione-S-Trfase_C_sf"/>
</dbReference>
<dbReference type="Gene3D" id="1.20.1050.130">
    <property type="match status" value="1"/>
</dbReference>
<accession>A0A8H3IL98</accession>
<dbReference type="SUPFAM" id="SSF52833">
    <property type="entry name" value="Thioredoxin-like"/>
    <property type="match status" value="1"/>
</dbReference>
<evidence type="ECO:0000259" key="3">
    <source>
        <dbReference type="PROSITE" id="PS50404"/>
    </source>
</evidence>
<dbReference type="AlphaFoldDB" id="A0A8H3IL98"/>
<evidence type="ECO:0000313" key="6">
    <source>
        <dbReference type="Proteomes" id="UP000664534"/>
    </source>
</evidence>
<evidence type="ECO:0008006" key="7">
    <source>
        <dbReference type="Google" id="ProtNLM"/>
    </source>
</evidence>
<dbReference type="Pfam" id="PF00043">
    <property type="entry name" value="GST_C"/>
    <property type="match status" value="1"/>
</dbReference>
<dbReference type="InterPro" id="IPR036249">
    <property type="entry name" value="Thioredoxin-like_sf"/>
</dbReference>
<dbReference type="Proteomes" id="UP000664534">
    <property type="component" value="Unassembled WGS sequence"/>
</dbReference>
<comment type="similarity">
    <text evidence="1 2">Belongs to the GST superfamily.</text>
</comment>
<dbReference type="Pfam" id="PF02798">
    <property type="entry name" value="GST_N"/>
    <property type="match status" value="1"/>
</dbReference>
<dbReference type="OrthoDB" id="422574at2759"/>
<keyword evidence="6" id="KW-1185">Reference proteome</keyword>
<evidence type="ECO:0000256" key="2">
    <source>
        <dbReference type="RuleBase" id="RU003494"/>
    </source>
</evidence>
<feature type="domain" description="GST N-terminal" evidence="3">
    <location>
        <begin position="5"/>
        <end position="86"/>
    </location>
</feature>
<proteinExistence type="inferred from homology"/>
<dbReference type="EMBL" id="CAJPDT010000038">
    <property type="protein sequence ID" value="CAF9925060.1"/>
    <property type="molecule type" value="Genomic_DNA"/>
</dbReference>
<dbReference type="SFLD" id="SFLDG01151">
    <property type="entry name" value="Main.2:_Nu-like"/>
    <property type="match status" value="1"/>
</dbReference>
<dbReference type="PANTHER" id="PTHR44051">
    <property type="entry name" value="GLUTATHIONE S-TRANSFERASE-RELATED"/>
    <property type="match status" value="1"/>
</dbReference>
<dbReference type="InterPro" id="IPR004046">
    <property type="entry name" value="GST_C"/>
</dbReference>
<evidence type="ECO:0000259" key="4">
    <source>
        <dbReference type="PROSITE" id="PS50405"/>
    </source>
</evidence>
<dbReference type="PROSITE" id="PS50404">
    <property type="entry name" value="GST_NTER"/>
    <property type="match status" value="1"/>
</dbReference>
<evidence type="ECO:0000313" key="5">
    <source>
        <dbReference type="EMBL" id="CAF9925060.1"/>
    </source>
</evidence>
<gene>
    <name evidence="5" type="ORF">IMSHALPRED_006365</name>
</gene>